<name>A0A830BXL5_9LAMI</name>
<evidence type="ECO:0000256" key="3">
    <source>
        <dbReference type="ARBA" id="ARBA00012700"/>
    </source>
</evidence>
<dbReference type="AlphaFoldDB" id="A0A830BXL5"/>
<comment type="similarity">
    <text evidence="2">Belongs to the protein prenyltransferase subunit alpha family.</text>
</comment>
<dbReference type="EC" id="2.5.1.59" evidence="3"/>
<evidence type="ECO:0000256" key="11">
    <source>
        <dbReference type="ARBA" id="ARBA00042436"/>
    </source>
</evidence>
<dbReference type="PANTHER" id="PTHR11129:SF1">
    <property type="entry name" value="PROTEIN FARNESYLTRANSFERASE_GERANYLGERANYLTRANSFERASE TYPE-1 SUBUNIT ALPHA"/>
    <property type="match status" value="1"/>
</dbReference>
<keyword evidence="7" id="KW-0677">Repeat</keyword>
<evidence type="ECO:0000256" key="1">
    <source>
        <dbReference type="ARBA" id="ARBA00001946"/>
    </source>
</evidence>
<evidence type="ECO:0000256" key="4">
    <source>
        <dbReference type="ARBA" id="ARBA00012702"/>
    </source>
</evidence>
<accession>A0A830BXL5</accession>
<evidence type="ECO:0000256" key="13">
    <source>
        <dbReference type="ARBA" id="ARBA00043219"/>
    </source>
</evidence>
<comment type="caution">
    <text evidence="14">The sequence shown here is derived from an EMBL/GenBank/DDBJ whole genome shotgun (WGS) entry which is preliminary data.</text>
</comment>
<dbReference type="InterPro" id="IPR002088">
    <property type="entry name" value="Prenyl_trans_a"/>
</dbReference>
<evidence type="ECO:0000256" key="5">
    <source>
        <dbReference type="ARBA" id="ARBA00022602"/>
    </source>
</evidence>
<evidence type="ECO:0000313" key="15">
    <source>
        <dbReference type="Proteomes" id="UP000653305"/>
    </source>
</evidence>
<dbReference type="GO" id="GO:0005953">
    <property type="term" value="C:CAAX-protein geranylgeranyltransferase complex"/>
    <property type="evidence" value="ECO:0007669"/>
    <property type="project" value="TreeGrafter"/>
</dbReference>
<dbReference type="PANTHER" id="PTHR11129">
    <property type="entry name" value="PROTEIN FARNESYLTRANSFERASE ALPHA SUBUNIT/RAB GERANYLGERANYL TRANSFERASE ALPHA SUBUNIT"/>
    <property type="match status" value="1"/>
</dbReference>
<evidence type="ECO:0000313" key="14">
    <source>
        <dbReference type="EMBL" id="GFP89718.1"/>
    </source>
</evidence>
<evidence type="ECO:0000256" key="12">
    <source>
        <dbReference type="ARBA" id="ARBA00043086"/>
    </source>
</evidence>
<dbReference type="EC" id="2.5.1.58" evidence="4"/>
<protein>
    <recommendedName>
        <fullName evidence="9">Protein farnesyltransferase/geranylgeranyltransferase type-1 subunit alpha</fullName>
        <ecNumber evidence="4">2.5.1.58</ecNumber>
        <ecNumber evidence="3">2.5.1.59</ecNumber>
    </recommendedName>
    <alternativeName>
        <fullName evidence="12">CAAX farnesyltransferase subunit alpha</fullName>
    </alternativeName>
    <alternativeName>
        <fullName evidence="11">FTase-alpha</fullName>
    </alternativeName>
    <alternativeName>
        <fullName evidence="10">Ras proteins prenyltransferase subunit alpha</fullName>
    </alternativeName>
    <alternativeName>
        <fullName evidence="13">Type I protein geranyl-geranyltransferase subunit alpha</fullName>
    </alternativeName>
</protein>
<dbReference type="GO" id="GO:0004662">
    <property type="term" value="F:CAAX-protein geranylgeranyltransferase activity"/>
    <property type="evidence" value="ECO:0007669"/>
    <property type="project" value="UniProtKB-EC"/>
</dbReference>
<reference evidence="14" key="1">
    <citation type="submission" date="2020-07" db="EMBL/GenBank/DDBJ databases">
        <title>Ethylene signaling mediates host invasion by parasitic plants.</title>
        <authorList>
            <person name="Yoshida S."/>
        </authorList>
    </citation>
    <scope>NUCLEOTIDE SEQUENCE</scope>
    <source>
        <strain evidence="14">Okayama</strain>
    </source>
</reference>
<evidence type="ECO:0000256" key="6">
    <source>
        <dbReference type="ARBA" id="ARBA00022679"/>
    </source>
</evidence>
<proteinExistence type="inferred from homology"/>
<evidence type="ECO:0000256" key="7">
    <source>
        <dbReference type="ARBA" id="ARBA00022737"/>
    </source>
</evidence>
<sequence>MAAEETTKRLREIMLDGSGDWPDYKVDQVNAWTHVQPGRELGLVVWKFRKIALDRLGHDFREELDLMRLSAKVAKVKCISMWKHRFHLVKRLGIEAIKEELNFTKNILAHDDLNNEHGWAQMNKHAWRHRRDLVKKLKIDVSKELEFSAKIIGKDAKNDFAWSQRQWLVQREPHAARDELGFTKDIILCVDTKNHYAWSYRRWIYEKLKLFRIDDDGQELRLTGEILYVDARNEYAWYHRKWFIKAFGRWEYEISFCNEIIAKNVHNEHAWAQRLLVFTSCDQEMPRDEEVSYALRAIVKEPSNERPWNYLRGIYQHYNSYDSLISPAFENVLLILHNRAKDGLMDIISNIVLDEEIYVNALVTILDLIYLGYCPSQGIRVVIANLRATLVNNNATNVVYADIVKSVISRVVNDISTILQYVDSTDKHDWKWRMEMVRYKS</sequence>
<evidence type="ECO:0000256" key="9">
    <source>
        <dbReference type="ARBA" id="ARBA00040965"/>
    </source>
</evidence>
<keyword evidence="8" id="KW-0460">Magnesium</keyword>
<evidence type="ECO:0000256" key="8">
    <source>
        <dbReference type="ARBA" id="ARBA00022842"/>
    </source>
</evidence>
<dbReference type="GO" id="GO:0004660">
    <property type="term" value="F:protein farnesyltransferase activity"/>
    <property type="evidence" value="ECO:0007669"/>
    <property type="project" value="UniProtKB-EC"/>
</dbReference>
<organism evidence="14 15">
    <name type="scientific">Phtheirospermum japonicum</name>
    <dbReference type="NCBI Taxonomy" id="374723"/>
    <lineage>
        <taxon>Eukaryota</taxon>
        <taxon>Viridiplantae</taxon>
        <taxon>Streptophyta</taxon>
        <taxon>Embryophyta</taxon>
        <taxon>Tracheophyta</taxon>
        <taxon>Spermatophyta</taxon>
        <taxon>Magnoliopsida</taxon>
        <taxon>eudicotyledons</taxon>
        <taxon>Gunneridae</taxon>
        <taxon>Pentapetalae</taxon>
        <taxon>asterids</taxon>
        <taxon>lamiids</taxon>
        <taxon>Lamiales</taxon>
        <taxon>Orobanchaceae</taxon>
        <taxon>Orobanchaceae incertae sedis</taxon>
        <taxon>Phtheirospermum</taxon>
    </lineage>
</organism>
<keyword evidence="6 14" id="KW-0808">Transferase</keyword>
<dbReference type="EMBL" id="BMAC01000199">
    <property type="protein sequence ID" value="GFP89718.1"/>
    <property type="molecule type" value="Genomic_DNA"/>
</dbReference>
<comment type="cofactor">
    <cofactor evidence="1">
        <name>Mg(2+)</name>
        <dbReference type="ChEBI" id="CHEBI:18420"/>
    </cofactor>
</comment>
<dbReference type="Proteomes" id="UP000653305">
    <property type="component" value="Unassembled WGS sequence"/>
</dbReference>
<dbReference type="Gene3D" id="1.25.40.120">
    <property type="entry name" value="Protein prenylyltransferase"/>
    <property type="match status" value="3"/>
</dbReference>
<dbReference type="GO" id="GO:0005965">
    <property type="term" value="C:protein farnesyltransferase complex"/>
    <property type="evidence" value="ECO:0007669"/>
    <property type="project" value="TreeGrafter"/>
</dbReference>
<dbReference type="SUPFAM" id="SSF48439">
    <property type="entry name" value="Protein prenylyltransferase"/>
    <property type="match status" value="1"/>
</dbReference>
<keyword evidence="15" id="KW-1185">Reference proteome</keyword>
<dbReference type="Pfam" id="PF01239">
    <property type="entry name" value="PPTA"/>
    <property type="match status" value="5"/>
</dbReference>
<keyword evidence="5" id="KW-0637">Prenyltransferase</keyword>
<dbReference type="OrthoDB" id="272289at2759"/>
<dbReference type="PROSITE" id="PS51147">
    <property type="entry name" value="PFTA"/>
    <property type="match status" value="4"/>
</dbReference>
<evidence type="ECO:0000256" key="2">
    <source>
        <dbReference type="ARBA" id="ARBA00006734"/>
    </source>
</evidence>
<gene>
    <name evidence="14" type="ORF">PHJA_001115600</name>
</gene>
<evidence type="ECO:0000256" key="10">
    <source>
        <dbReference type="ARBA" id="ARBA00041392"/>
    </source>
</evidence>